<keyword evidence="5 9" id="KW-0798">TonB box</keyword>
<dbReference type="InterPro" id="IPR012910">
    <property type="entry name" value="Plug_dom"/>
</dbReference>
<evidence type="ECO:0000256" key="8">
    <source>
        <dbReference type="PROSITE-ProRule" id="PRU01360"/>
    </source>
</evidence>
<dbReference type="InterPro" id="IPR039426">
    <property type="entry name" value="TonB-dep_rcpt-like"/>
</dbReference>
<feature type="chain" id="PRO_5045629231" description="Outer membrane receptor for ferrienterochelin and colicins" evidence="10">
    <location>
        <begin position="21"/>
        <end position="683"/>
    </location>
</feature>
<feature type="domain" description="TonB-dependent receptor-like beta-barrel" evidence="11">
    <location>
        <begin position="234"/>
        <end position="641"/>
    </location>
</feature>
<dbReference type="PROSITE" id="PS52016">
    <property type="entry name" value="TONB_DEPENDENT_REC_3"/>
    <property type="match status" value="1"/>
</dbReference>
<protein>
    <recommendedName>
        <fullName evidence="15">Outer membrane receptor for ferrienterochelin and colicins</fullName>
    </recommendedName>
</protein>
<evidence type="ECO:0000313" key="14">
    <source>
        <dbReference type="Proteomes" id="UP000597338"/>
    </source>
</evidence>
<sequence length="683" mass="76536">MVRLSAILTGMLFMTFTLKAQEDVHPKSTDSLNYGMLDEVVVTGQFGPRSVKNSVYRVRTISQQQIQLRASTTVENILNTQLGIRFTNDMALAETDIKLMNMSGQNIKVLVDGIPMLDRGSIRQSLSQIDVNTIERIEIVEGPMSVTYGSDALAGVINIITKSGGQQNLQVSARIQEETAGDEYSFMQKRGTHNGNAAITWQNQHWRATASGTQNNFGGFQGTGEGRAKEWAPKDQLLLSGALGYRNTKAGTNYRLSYLDEDIAKRGPLNTSNYKALDQNYITKRYNHSLQSDWQFSDQLNLSASASYQDYRRRTRSILRDFRNGTSELADGAGQQDLVKFNSVFFRGTVQYQFSDKLQFQPGIEINSQQGNGQRISGEPRISDYAFFVSSEWNPLLWLHLRPGLRFTKNSVYNAPPVIPSLNAKINFSNNWAIRAAYARGFRAPALRELYFTFFDSNHSIEGNTDLKAEYSHSFNAYLSWEPLTGHSILVNSTLGGFFNRFENLITISGKPDDPSINTYANIDHFKTAGITWENKLVWKDLDATFGFSYISREDDLSNTLSDVPSLVWQPEVNANIFYQIPKWGLGINAFYKLNGKLYDYIIDGNNQLFKAATEAYHTMDLSVNKVLIKHLTLVGGVRNLFDVTRIRNTSPGTGDAHGGAPGATAISYGRSFFLGINVQWSK</sequence>
<keyword evidence="6 8" id="KW-0472">Membrane</keyword>
<feature type="domain" description="TonB-dependent receptor plug" evidence="12">
    <location>
        <begin position="52"/>
        <end position="156"/>
    </location>
</feature>
<comment type="caution">
    <text evidence="13">The sequence shown here is derived from an EMBL/GenBank/DDBJ whole genome shotgun (WGS) entry which is preliminary data.</text>
</comment>
<dbReference type="PANTHER" id="PTHR30069:SF50">
    <property type="entry name" value="TONB-DEPENDENT RECEPTOR HI_1217-RELATED"/>
    <property type="match status" value="1"/>
</dbReference>
<evidence type="ECO:0000256" key="3">
    <source>
        <dbReference type="ARBA" id="ARBA00022452"/>
    </source>
</evidence>
<evidence type="ECO:0000256" key="5">
    <source>
        <dbReference type="ARBA" id="ARBA00023077"/>
    </source>
</evidence>
<evidence type="ECO:0000256" key="1">
    <source>
        <dbReference type="ARBA" id="ARBA00004571"/>
    </source>
</evidence>
<dbReference type="Gene3D" id="2.170.130.10">
    <property type="entry name" value="TonB-dependent receptor, plug domain"/>
    <property type="match status" value="1"/>
</dbReference>
<dbReference type="PANTHER" id="PTHR30069">
    <property type="entry name" value="TONB-DEPENDENT OUTER MEMBRANE RECEPTOR"/>
    <property type="match status" value="1"/>
</dbReference>
<evidence type="ECO:0000313" key="13">
    <source>
        <dbReference type="EMBL" id="GGC42323.1"/>
    </source>
</evidence>
<comment type="similarity">
    <text evidence="8 9">Belongs to the TonB-dependent receptor family.</text>
</comment>
<evidence type="ECO:0000256" key="9">
    <source>
        <dbReference type="RuleBase" id="RU003357"/>
    </source>
</evidence>
<evidence type="ECO:0000256" key="2">
    <source>
        <dbReference type="ARBA" id="ARBA00022448"/>
    </source>
</evidence>
<dbReference type="InterPro" id="IPR037066">
    <property type="entry name" value="Plug_dom_sf"/>
</dbReference>
<dbReference type="InterPro" id="IPR000531">
    <property type="entry name" value="Beta-barrel_TonB"/>
</dbReference>
<dbReference type="InterPro" id="IPR036942">
    <property type="entry name" value="Beta-barrel_TonB_sf"/>
</dbReference>
<proteinExistence type="inferred from homology"/>
<keyword evidence="3 8" id="KW-1134">Transmembrane beta strand</keyword>
<keyword evidence="2 8" id="KW-0813">Transport</keyword>
<keyword evidence="14" id="KW-1185">Reference proteome</keyword>
<feature type="signal peptide" evidence="10">
    <location>
        <begin position="1"/>
        <end position="20"/>
    </location>
</feature>
<evidence type="ECO:0000256" key="6">
    <source>
        <dbReference type="ARBA" id="ARBA00023136"/>
    </source>
</evidence>
<dbReference type="SUPFAM" id="SSF56935">
    <property type="entry name" value="Porins"/>
    <property type="match status" value="1"/>
</dbReference>
<dbReference type="EMBL" id="BMIK01000018">
    <property type="protein sequence ID" value="GGC42323.1"/>
    <property type="molecule type" value="Genomic_DNA"/>
</dbReference>
<dbReference type="Proteomes" id="UP000597338">
    <property type="component" value="Unassembled WGS sequence"/>
</dbReference>
<keyword evidence="10" id="KW-0732">Signal</keyword>
<name>A0ABQ1MPE2_9SPHI</name>
<organism evidence="13 14">
    <name type="scientific">Parapedobacter defluvii</name>
    <dbReference type="NCBI Taxonomy" id="2045106"/>
    <lineage>
        <taxon>Bacteria</taxon>
        <taxon>Pseudomonadati</taxon>
        <taxon>Bacteroidota</taxon>
        <taxon>Sphingobacteriia</taxon>
        <taxon>Sphingobacteriales</taxon>
        <taxon>Sphingobacteriaceae</taxon>
        <taxon>Parapedobacter</taxon>
    </lineage>
</organism>
<evidence type="ECO:0000256" key="7">
    <source>
        <dbReference type="ARBA" id="ARBA00023237"/>
    </source>
</evidence>
<reference evidence="14" key="1">
    <citation type="journal article" date="2019" name="Int. J. Syst. Evol. Microbiol.">
        <title>The Global Catalogue of Microorganisms (GCM) 10K type strain sequencing project: providing services to taxonomists for standard genome sequencing and annotation.</title>
        <authorList>
            <consortium name="The Broad Institute Genomics Platform"/>
            <consortium name="The Broad Institute Genome Sequencing Center for Infectious Disease"/>
            <person name="Wu L."/>
            <person name="Ma J."/>
        </authorList>
    </citation>
    <scope>NUCLEOTIDE SEQUENCE [LARGE SCALE GENOMIC DNA]</scope>
    <source>
        <strain evidence="14">CGMCC 1.15342</strain>
    </source>
</reference>
<evidence type="ECO:0000259" key="11">
    <source>
        <dbReference type="Pfam" id="PF00593"/>
    </source>
</evidence>
<evidence type="ECO:0008006" key="15">
    <source>
        <dbReference type="Google" id="ProtNLM"/>
    </source>
</evidence>
<gene>
    <name evidence="13" type="ORF">GCM10011386_38120</name>
</gene>
<dbReference type="Pfam" id="PF00593">
    <property type="entry name" value="TonB_dep_Rec_b-barrel"/>
    <property type="match status" value="1"/>
</dbReference>
<dbReference type="Pfam" id="PF07715">
    <property type="entry name" value="Plug"/>
    <property type="match status" value="1"/>
</dbReference>
<comment type="subcellular location">
    <subcellularLocation>
        <location evidence="1 8">Cell outer membrane</location>
        <topology evidence="1 8">Multi-pass membrane protein</topology>
    </subcellularLocation>
</comment>
<evidence type="ECO:0000256" key="10">
    <source>
        <dbReference type="SAM" id="SignalP"/>
    </source>
</evidence>
<dbReference type="RefSeq" id="WP_229717656.1">
    <property type="nucleotide sequence ID" value="NZ_BMIK01000018.1"/>
</dbReference>
<accession>A0ABQ1MPE2</accession>
<dbReference type="Gene3D" id="2.40.170.20">
    <property type="entry name" value="TonB-dependent receptor, beta-barrel domain"/>
    <property type="match status" value="1"/>
</dbReference>
<keyword evidence="4 8" id="KW-0812">Transmembrane</keyword>
<evidence type="ECO:0000259" key="12">
    <source>
        <dbReference type="Pfam" id="PF07715"/>
    </source>
</evidence>
<keyword evidence="7 8" id="KW-0998">Cell outer membrane</keyword>
<evidence type="ECO:0000256" key="4">
    <source>
        <dbReference type="ARBA" id="ARBA00022692"/>
    </source>
</evidence>
<dbReference type="CDD" id="cd01347">
    <property type="entry name" value="ligand_gated_channel"/>
    <property type="match status" value="1"/>
</dbReference>